<dbReference type="Proteomes" id="UP000807306">
    <property type="component" value="Unassembled WGS sequence"/>
</dbReference>
<proteinExistence type="predicted"/>
<gene>
    <name evidence="1" type="ORF">CPB83DRAFT_896389</name>
</gene>
<evidence type="ECO:0000313" key="1">
    <source>
        <dbReference type="EMBL" id="KAF9526243.1"/>
    </source>
</evidence>
<accession>A0A9P6EC83</accession>
<sequence length="106" mass="11624">MPFAPGALYFAGRGVFIMVAAGRHCDTFCWAFNETFLLKPMLEVNDSRMRGSSLSDEMPSSDADVISEEASSTGDFAGWDDFEQVLKGSLSSQMLQHLFHSGAYSI</sequence>
<keyword evidence="2" id="KW-1185">Reference proteome</keyword>
<dbReference type="AlphaFoldDB" id="A0A9P6EC83"/>
<dbReference type="EMBL" id="MU157874">
    <property type="protein sequence ID" value="KAF9526243.1"/>
    <property type="molecule type" value="Genomic_DNA"/>
</dbReference>
<name>A0A9P6EC83_9AGAR</name>
<protein>
    <submittedName>
        <fullName evidence="1">Uncharacterized protein</fullName>
    </submittedName>
</protein>
<reference evidence="1" key="1">
    <citation type="submission" date="2020-11" db="EMBL/GenBank/DDBJ databases">
        <authorList>
            <consortium name="DOE Joint Genome Institute"/>
            <person name="Ahrendt S."/>
            <person name="Riley R."/>
            <person name="Andreopoulos W."/>
            <person name="Labutti K."/>
            <person name="Pangilinan J."/>
            <person name="Ruiz-Duenas F.J."/>
            <person name="Barrasa J.M."/>
            <person name="Sanchez-Garcia M."/>
            <person name="Camarero S."/>
            <person name="Miyauchi S."/>
            <person name="Serrano A."/>
            <person name="Linde D."/>
            <person name="Babiker R."/>
            <person name="Drula E."/>
            <person name="Ayuso-Fernandez I."/>
            <person name="Pacheco R."/>
            <person name="Padilla G."/>
            <person name="Ferreira P."/>
            <person name="Barriuso J."/>
            <person name="Kellner H."/>
            <person name="Castanera R."/>
            <person name="Alfaro M."/>
            <person name="Ramirez L."/>
            <person name="Pisabarro A.G."/>
            <person name="Kuo A."/>
            <person name="Tritt A."/>
            <person name="Lipzen A."/>
            <person name="He G."/>
            <person name="Yan M."/>
            <person name="Ng V."/>
            <person name="Cullen D."/>
            <person name="Martin F."/>
            <person name="Rosso M.-N."/>
            <person name="Henrissat B."/>
            <person name="Hibbett D."/>
            <person name="Martinez A.T."/>
            <person name="Grigoriev I.V."/>
        </authorList>
    </citation>
    <scope>NUCLEOTIDE SEQUENCE</scope>
    <source>
        <strain evidence="1">CBS 506.95</strain>
    </source>
</reference>
<organism evidence="1 2">
    <name type="scientific">Crepidotus variabilis</name>
    <dbReference type="NCBI Taxonomy" id="179855"/>
    <lineage>
        <taxon>Eukaryota</taxon>
        <taxon>Fungi</taxon>
        <taxon>Dikarya</taxon>
        <taxon>Basidiomycota</taxon>
        <taxon>Agaricomycotina</taxon>
        <taxon>Agaricomycetes</taxon>
        <taxon>Agaricomycetidae</taxon>
        <taxon>Agaricales</taxon>
        <taxon>Agaricineae</taxon>
        <taxon>Crepidotaceae</taxon>
        <taxon>Crepidotus</taxon>
    </lineage>
</organism>
<comment type="caution">
    <text evidence="1">The sequence shown here is derived from an EMBL/GenBank/DDBJ whole genome shotgun (WGS) entry which is preliminary data.</text>
</comment>
<evidence type="ECO:0000313" key="2">
    <source>
        <dbReference type="Proteomes" id="UP000807306"/>
    </source>
</evidence>